<feature type="transmembrane region" description="Helical" evidence="2">
    <location>
        <begin position="6"/>
        <end position="30"/>
    </location>
</feature>
<evidence type="ECO:0000313" key="4">
    <source>
        <dbReference type="Proteomes" id="UP001521184"/>
    </source>
</evidence>
<keyword evidence="2" id="KW-0812">Transmembrane</keyword>
<sequence length="279" mass="29209">MALEGNLIVMIAICAVLFSSYIGFQIFNAVSLFRAARRSRQEHDPELANTSTTAGNAPPQATTELEKLPPPDHFHEANASFLNPRAAPVPSVRSSTPSSTTTITTISYFTTQLATPWSPFDATAPAVRHPSPAQQHPRSYHHNHNRPCTASCYADPFALEALVAAPPPQSLPPRAALRERRLTAIDMTCTHAAPAPSSSDGSGSRIAPEDAFSIGGDDVDDDDASSDGDGSTGFIPCKFFSGAEAGEISPSPSAGPGDGGDDGGNAIAGLEDVELGEWI</sequence>
<keyword evidence="4" id="KW-1185">Reference proteome</keyword>
<feature type="compositionally biased region" description="Basic and acidic residues" evidence="1">
    <location>
        <begin position="64"/>
        <end position="76"/>
    </location>
</feature>
<gene>
    <name evidence="3" type="ORF">SLS58_002007</name>
</gene>
<protein>
    <submittedName>
        <fullName evidence="3">Uncharacterized protein</fullName>
    </submittedName>
</protein>
<dbReference type="EMBL" id="JAKEKT020000008">
    <property type="protein sequence ID" value="KAL1648827.1"/>
    <property type="molecule type" value="Genomic_DNA"/>
</dbReference>
<comment type="caution">
    <text evidence="3">The sequence shown here is derived from an EMBL/GenBank/DDBJ whole genome shotgun (WGS) entry which is preliminary data.</text>
</comment>
<proteinExistence type="predicted"/>
<evidence type="ECO:0000256" key="2">
    <source>
        <dbReference type="SAM" id="Phobius"/>
    </source>
</evidence>
<dbReference type="Proteomes" id="UP001521184">
    <property type="component" value="Unassembled WGS sequence"/>
</dbReference>
<feature type="compositionally biased region" description="Polar residues" evidence="1">
    <location>
        <begin position="48"/>
        <end position="63"/>
    </location>
</feature>
<feature type="compositionally biased region" description="Acidic residues" evidence="1">
    <location>
        <begin position="217"/>
        <end position="226"/>
    </location>
</feature>
<name>A0ABR3U192_9PEZI</name>
<feature type="region of interest" description="Disordered" evidence="1">
    <location>
        <begin position="191"/>
        <end position="279"/>
    </location>
</feature>
<keyword evidence="2" id="KW-1133">Transmembrane helix</keyword>
<evidence type="ECO:0000313" key="3">
    <source>
        <dbReference type="EMBL" id="KAL1648827.1"/>
    </source>
</evidence>
<evidence type="ECO:0000256" key="1">
    <source>
        <dbReference type="SAM" id="MobiDB-lite"/>
    </source>
</evidence>
<feature type="region of interest" description="Disordered" evidence="1">
    <location>
        <begin position="121"/>
        <end position="143"/>
    </location>
</feature>
<accession>A0ABR3U192</accession>
<organism evidence="3 4">
    <name type="scientific">Diplodia intermedia</name>
    <dbReference type="NCBI Taxonomy" id="856260"/>
    <lineage>
        <taxon>Eukaryota</taxon>
        <taxon>Fungi</taxon>
        <taxon>Dikarya</taxon>
        <taxon>Ascomycota</taxon>
        <taxon>Pezizomycotina</taxon>
        <taxon>Dothideomycetes</taxon>
        <taxon>Dothideomycetes incertae sedis</taxon>
        <taxon>Botryosphaeriales</taxon>
        <taxon>Botryosphaeriaceae</taxon>
        <taxon>Diplodia</taxon>
    </lineage>
</organism>
<feature type="compositionally biased region" description="Low complexity" evidence="1">
    <location>
        <begin position="192"/>
        <end position="216"/>
    </location>
</feature>
<feature type="region of interest" description="Disordered" evidence="1">
    <location>
        <begin position="43"/>
        <end position="78"/>
    </location>
</feature>
<reference evidence="3 4" key="1">
    <citation type="journal article" date="2023" name="Plant Dis.">
        <title>First Report of Diplodia intermedia Causing Canker and Dieback Diseases on Apple Trees in Canada.</title>
        <authorList>
            <person name="Ellouze W."/>
            <person name="Ilyukhin E."/>
            <person name="Sulman M."/>
            <person name="Ali S."/>
        </authorList>
    </citation>
    <scope>NUCLEOTIDE SEQUENCE [LARGE SCALE GENOMIC DNA]</scope>
    <source>
        <strain evidence="3 4">M45-28</strain>
    </source>
</reference>
<keyword evidence="2" id="KW-0472">Membrane</keyword>